<dbReference type="GO" id="GO:0006508">
    <property type="term" value="P:proteolysis"/>
    <property type="evidence" value="ECO:0007669"/>
    <property type="project" value="UniProtKB-KW"/>
</dbReference>
<evidence type="ECO:0000256" key="15">
    <source>
        <dbReference type="PIRSR" id="PIRSR611782-2"/>
    </source>
</evidence>
<evidence type="ECO:0000256" key="9">
    <source>
        <dbReference type="ARBA" id="ARBA00022764"/>
    </source>
</evidence>
<keyword evidence="10 17" id="KW-0378">Hydrolase</keyword>
<dbReference type="InterPro" id="IPR036034">
    <property type="entry name" value="PDZ_sf"/>
</dbReference>
<dbReference type="RefSeq" id="WP_065310365.1">
    <property type="nucleotide sequence ID" value="NZ_LOCQ01000062.1"/>
</dbReference>
<organism evidence="17 18">
    <name type="scientific">Janthinobacterium psychrotolerans</name>
    <dbReference type="NCBI Taxonomy" id="1747903"/>
    <lineage>
        <taxon>Bacteria</taxon>
        <taxon>Pseudomonadati</taxon>
        <taxon>Pseudomonadota</taxon>
        <taxon>Betaproteobacteria</taxon>
        <taxon>Burkholderiales</taxon>
        <taxon>Oxalobacteraceae</taxon>
        <taxon>Janthinobacterium</taxon>
    </lineage>
</organism>
<evidence type="ECO:0000256" key="5">
    <source>
        <dbReference type="ARBA" id="ARBA00013958"/>
    </source>
</evidence>
<dbReference type="CDD" id="cd10839">
    <property type="entry name" value="cpPDZ1_DegP-like"/>
    <property type="match status" value="1"/>
</dbReference>
<dbReference type="SMART" id="SM00228">
    <property type="entry name" value="PDZ"/>
    <property type="match status" value="2"/>
</dbReference>
<dbReference type="EMBL" id="LOCQ01000062">
    <property type="protein sequence ID" value="OBV36557.1"/>
    <property type="molecule type" value="Genomic_DNA"/>
</dbReference>
<reference evidence="17 18" key="1">
    <citation type="submission" date="2016-04" db="EMBL/GenBank/DDBJ databases">
        <title>Draft genome sequence of Janthinobacterium psychrotolerans sp. nov., isolated from freshwater sediments in Denmark.</title>
        <authorList>
            <person name="Gong X."/>
            <person name="Skrivergaard S."/>
            <person name="Korsgaard B.S."/>
            <person name="Schreiber L."/>
            <person name="Marshall I.P."/>
            <person name="Finster K."/>
            <person name="Schramm A."/>
        </authorList>
    </citation>
    <scope>NUCLEOTIDE SEQUENCE [LARGE SCALE GENOMIC DNA]</scope>
    <source>
        <strain evidence="17 18">S3-2</strain>
    </source>
</reference>
<sequence length="509" mass="52170">MEHQEQKTASPSLKIKRTVAALAAIGVLGAGGAMVVHQNNAGANGAPAAAPVAAAVAPAAATAAPGPLVSLPDFSQIAARNSPAVVNISVTGSTKVELDTSGQAGADDFGNDPFFEFFRRFQGPQGGQRGGRDVPTHGLGSGFIVSPDGVIMTNAHVVRDAREVTVKLNDRREFRAKVLGSDPKTDIAVLKIDANNLPVVPLGHSNDLKVGEWVLAIGSPYGFDSTVTAGVVSAKGRSLPDDSNVPFIQTDVAVNPGNSGGPLFNTRGEVVGINSQIYSQTGGFQGLSFAIPIDLAGRIKDQIVATGKASHAKLGVTVQEVNQGFADSFKLATPEGALVANVERGSPADKAGLKSGDVIRKMNGQRIIASGDLPAMVGIALPGDKINMDVWRDGKIVTLTATLGNAADKVAEAAPEHGAAGKVKLGLALRPLQSDEKREAGISAGLLVEDAGGAAANAGVQPGDVLLSVNGRPVNTVEQVRDVVDKSAKSVALLIQRGPDKIFIPVRLG</sequence>
<dbReference type="Proteomes" id="UP000092713">
    <property type="component" value="Unassembled WGS sequence"/>
</dbReference>
<keyword evidence="6 17" id="KW-0645">Protease</keyword>
<comment type="catalytic activity">
    <reaction evidence="1">
        <text>Acts on substrates that are at least partially unfolded. The cleavage site P1 residue is normally between a pair of hydrophobic residues, such as Val-|-Val.</text>
        <dbReference type="EC" id="3.4.21.107"/>
    </reaction>
</comment>
<dbReference type="Gene3D" id="2.30.42.10">
    <property type="match status" value="2"/>
</dbReference>
<dbReference type="FunFam" id="2.40.10.120:FF:000007">
    <property type="entry name" value="Periplasmic serine endoprotease DegP-like"/>
    <property type="match status" value="1"/>
</dbReference>
<proteinExistence type="inferred from homology"/>
<evidence type="ECO:0000256" key="11">
    <source>
        <dbReference type="ARBA" id="ARBA00022825"/>
    </source>
</evidence>
<dbReference type="Pfam" id="PF13180">
    <property type="entry name" value="PDZ_2"/>
    <property type="match status" value="1"/>
</dbReference>
<dbReference type="PRINTS" id="PR00834">
    <property type="entry name" value="PROTEASES2C"/>
</dbReference>
<protein>
    <recommendedName>
        <fullName evidence="5">Probable periplasmic serine endoprotease DegP-like</fullName>
        <ecNumber evidence="4">3.4.21.107</ecNumber>
    </recommendedName>
    <alternativeName>
        <fullName evidence="13">Protease Do</fullName>
    </alternativeName>
</protein>
<evidence type="ECO:0000259" key="16">
    <source>
        <dbReference type="PROSITE" id="PS50106"/>
    </source>
</evidence>
<evidence type="ECO:0000256" key="10">
    <source>
        <dbReference type="ARBA" id="ARBA00022801"/>
    </source>
</evidence>
<evidence type="ECO:0000256" key="12">
    <source>
        <dbReference type="ARBA" id="ARBA00023016"/>
    </source>
</evidence>
<feature type="active site" description="Charge relay system" evidence="14">
    <location>
        <position position="259"/>
    </location>
</feature>
<dbReference type="PANTHER" id="PTHR22939:SF130">
    <property type="entry name" value="PERIPLASMIC SERINE ENDOPROTEASE DEGP-LIKE-RELATED"/>
    <property type="match status" value="1"/>
</dbReference>
<evidence type="ECO:0000256" key="6">
    <source>
        <dbReference type="ARBA" id="ARBA00022670"/>
    </source>
</evidence>
<evidence type="ECO:0000256" key="4">
    <source>
        <dbReference type="ARBA" id="ARBA00013035"/>
    </source>
</evidence>
<dbReference type="InterPro" id="IPR011782">
    <property type="entry name" value="Pept_S1C_Do"/>
</dbReference>
<dbReference type="SUPFAM" id="SSF50156">
    <property type="entry name" value="PDZ domain-like"/>
    <property type="match status" value="2"/>
</dbReference>
<keyword evidence="12" id="KW-0346">Stress response</keyword>
<evidence type="ECO:0000313" key="18">
    <source>
        <dbReference type="Proteomes" id="UP000092713"/>
    </source>
</evidence>
<feature type="active site" description="Charge relay system" evidence="14">
    <location>
        <position position="186"/>
    </location>
</feature>
<keyword evidence="8" id="KW-0677">Repeat</keyword>
<keyword evidence="7" id="KW-0732">Signal</keyword>
<dbReference type="GO" id="GO:0004252">
    <property type="term" value="F:serine-type endopeptidase activity"/>
    <property type="evidence" value="ECO:0007669"/>
    <property type="project" value="InterPro"/>
</dbReference>
<evidence type="ECO:0000256" key="14">
    <source>
        <dbReference type="PIRSR" id="PIRSR611782-1"/>
    </source>
</evidence>
<evidence type="ECO:0000256" key="7">
    <source>
        <dbReference type="ARBA" id="ARBA00022729"/>
    </source>
</evidence>
<dbReference type="AlphaFoldDB" id="A0A1A7BSR0"/>
<comment type="subcellular location">
    <subcellularLocation>
        <location evidence="2">Periplasm</location>
    </subcellularLocation>
</comment>
<dbReference type="EC" id="3.4.21.107" evidence="4"/>
<evidence type="ECO:0000256" key="8">
    <source>
        <dbReference type="ARBA" id="ARBA00022737"/>
    </source>
</evidence>
<dbReference type="InterPro" id="IPR041489">
    <property type="entry name" value="PDZ_6"/>
</dbReference>
<feature type="domain" description="PDZ" evidence="16">
    <location>
        <begin position="409"/>
        <end position="499"/>
    </location>
</feature>
<dbReference type="STRING" id="1747903.ASR47_100129"/>
<dbReference type="OrthoDB" id="9758917at2"/>
<dbReference type="InterPro" id="IPR001478">
    <property type="entry name" value="PDZ"/>
</dbReference>
<keyword evidence="18" id="KW-1185">Reference proteome</keyword>
<gene>
    <name evidence="17" type="ORF">ASR47_100129</name>
</gene>
<dbReference type="PANTHER" id="PTHR22939">
    <property type="entry name" value="SERINE PROTEASE FAMILY S1C HTRA-RELATED"/>
    <property type="match status" value="1"/>
</dbReference>
<dbReference type="InterPro" id="IPR001940">
    <property type="entry name" value="Peptidase_S1C"/>
</dbReference>
<feature type="active site" description="Charge relay system" evidence="14">
    <location>
        <position position="156"/>
    </location>
</feature>
<accession>A0A1A7BSR0</accession>
<dbReference type="PATRIC" id="fig|1747903.4.peg.30"/>
<dbReference type="PROSITE" id="PS50106">
    <property type="entry name" value="PDZ"/>
    <property type="match status" value="2"/>
</dbReference>
<feature type="binding site" evidence="15">
    <location>
        <position position="186"/>
    </location>
    <ligand>
        <name>substrate</name>
    </ligand>
</feature>
<evidence type="ECO:0000256" key="1">
    <source>
        <dbReference type="ARBA" id="ARBA00001772"/>
    </source>
</evidence>
<feature type="binding site" evidence="15">
    <location>
        <begin position="257"/>
        <end position="259"/>
    </location>
    <ligand>
        <name>substrate</name>
    </ligand>
</feature>
<comment type="caution">
    <text evidence="17">The sequence shown here is derived from an EMBL/GenBank/DDBJ whole genome shotgun (WGS) entry which is preliminary data.</text>
</comment>
<dbReference type="SUPFAM" id="SSF50494">
    <property type="entry name" value="Trypsin-like serine proteases"/>
    <property type="match status" value="1"/>
</dbReference>
<evidence type="ECO:0000313" key="17">
    <source>
        <dbReference type="EMBL" id="OBV36557.1"/>
    </source>
</evidence>
<dbReference type="Gene3D" id="2.40.10.120">
    <property type="match status" value="1"/>
</dbReference>
<comment type="similarity">
    <text evidence="3">Belongs to the peptidase S1C family.</text>
</comment>
<evidence type="ECO:0000256" key="2">
    <source>
        <dbReference type="ARBA" id="ARBA00004418"/>
    </source>
</evidence>
<dbReference type="InterPro" id="IPR009003">
    <property type="entry name" value="Peptidase_S1_PA"/>
</dbReference>
<name>A0A1A7BSR0_9BURK</name>
<evidence type="ECO:0000256" key="13">
    <source>
        <dbReference type="ARBA" id="ARBA00032850"/>
    </source>
</evidence>
<keyword evidence="9" id="KW-0574">Periplasm</keyword>
<evidence type="ECO:0000256" key="3">
    <source>
        <dbReference type="ARBA" id="ARBA00010541"/>
    </source>
</evidence>
<dbReference type="GO" id="GO:0042597">
    <property type="term" value="C:periplasmic space"/>
    <property type="evidence" value="ECO:0007669"/>
    <property type="project" value="UniProtKB-SubCell"/>
</dbReference>
<feature type="domain" description="PDZ" evidence="16">
    <location>
        <begin position="303"/>
        <end position="394"/>
    </location>
</feature>
<dbReference type="Pfam" id="PF13365">
    <property type="entry name" value="Trypsin_2"/>
    <property type="match status" value="1"/>
</dbReference>
<keyword evidence="11" id="KW-0720">Serine protease</keyword>
<dbReference type="NCBIfam" id="TIGR02037">
    <property type="entry name" value="degP_htrA_DO"/>
    <property type="match status" value="1"/>
</dbReference>
<dbReference type="Pfam" id="PF17820">
    <property type="entry name" value="PDZ_6"/>
    <property type="match status" value="1"/>
</dbReference>
<feature type="binding site" evidence="15">
    <location>
        <position position="156"/>
    </location>
    <ligand>
        <name>substrate</name>
    </ligand>
</feature>